<keyword evidence="5" id="KW-0804">Transcription</keyword>
<evidence type="ECO:0000256" key="1">
    <source>
        <dbReference type="ARBA" id="ARBA00005230"/>
    </source>
</evidence>
<reference evidence="8" key="1">
    <citation type="submission" date="2016-01" db="EMBL/GenBank/DDBJ databases">
        <authorList>
            <person name="Peeters C."/>
        </authorList>
    </citation>
    <scope>NUCLEOTIDE SEQUENCE [LARGE SCALE GENOMIC DNA]</scope>
    <source>
        <strain evidence="8">LMG 29323</strain>
    </source>
</reference>
<accession>A0A158CPX3</accession>
<evidence type="ECO:0000256" key="7">
    <source>
        <dbReference type="ARBA" id="ARBA00033135"/>
    </source>
</evidence>
<dbReference type="GO" id="GO:0006276">
    <property type="term" value="P:plasmid maintenance"/>
    <property type="evidence" value="ECO:0007669"/>
    <property type="project" value="InterPro"/>
</dbReference>
<dbReference type="Gene3D" id="2.30.30.110">
    <property type="match status" value="1"/>
</dbReference>
<gene>
    <name evidence="8" type="primary">ccdB</name>
    <name evidence="8" type="ORF">AWB80_05634</name>
</gene>
<evidence type="ECO:0000256" key="3">
    <source>
        <dbReference type="ARBA" id="ARBA00022491"/>
    </source>
</evidence>
<keyword evidence="3" id="KW-0678">Repressor</keyword>
<dbReference type="InterPro" id="IPR011067">
    <property type="entry name" value="Plasmid_toxin/cell-grow_inhib"/>
</dbReference>
<dbReference type="EMBL" id="FCOE02000024">
    <property type="protein sequence ID" value="SAK84403.1"/>
    <property type="molecule type" value="Genomic_DNA"/>
</dbReference>
<dbReference type="InterPro" id="IPR002712">
    <property type="entry name" value="CcdB"/>
</dbReference>
<dbReference type="Proteomes" id="UP000054911">
    <property type="component" value="Unassembled WGS sequence"/>
</dbReference>
<evidence type="ECO:0000256" key="6">
    <source>
        <dbReference type="ARBA" id="ARBA00029628"/>
    </source>
</evidence>
<protein>
    <recommendedName>
        <fullName evidence="2">Toxin CcdB</fullName>
    </recommendedName>
    <alternativeName>
        <fullName evidence="7">Cytotoxic protein CcdB</fullName>
    </alternativeName>
    <alternativeName>
        <fullName evidence="6">Protein LetD</fullName>
    </alternativeName>
</protein>
<name>A0A158CPX3_9BURK</name>
<dbReference type="RefSeq" id="WP_061177981.1">
    <property type="nucleotide sequence ID" value="NZ_FCOE02000024.1"/>
</dbReference>
<evidence type="ECO:0000313" key="9">
    <source>
        <dbReference type="Proteomes" id="UP000054911"/>
    </source>
</evidence>
<organism evidence="8 9">
    <name type="scientific">Caballeronia pedi</name>
    <dbReference type="NCBI Taxonomy" id="1777141"/>
    <lineage>
        <taxon>Bacteria</taxon>
        <taxon>Pseudomonadati</taxon>
        <taxon>Pseudomonadota</taxon>
        <taxon>Betaproteobacteria</taxon>
        <taxon>Burkholderiales</taxon>
        <taxon>Burkholderiaceae</taxon>
        <taxon>Caballeronia</taxon>
    </lineage>
</organism>
<dbReference type="STRING" id="1777141.AWB80_05634"/>
<evidence type="ECO:0000256" key="5">
    <source>
        <dbReference type="ARBA" id="ARBA00023163"/>
    </source>
</evidence>
<proteinExistence type="inferred from homology"/>
<evidence type="ECO:0000256" key="4">
    <source>
        <dbReference type="ARBA" id="ARBA00023015"/>
    </source>
</evidence>
<evidence type="ECO:0000256" key="2">
    <source>
        <dbReference type="ARBA" id="ARBA00015075"/>
    </source>
</evidence>
<dbReference type="Pfam" id="PF01845">
    <property type="entry name" value="CcdB"/>
    <property type="match status" value="1"/>
</dbReference>
<keyword evidence="4" id="KW-0805">Transcription regulation</keyword>
<keyword evidence="9" id="KW-1185">Reference proteome</keyword>
<comment type="caution">
    <text evidence="8">The sequence shown here is derived from an EMBL/GenBank/DDBJ whole genome shotgun (WGS) entry which is preliminary data.</text>
</comment>
<dbReference type="OrthoDB" id="9813510at2"/>
<dbReference type="GO" id="GO:0008657">
    <property type="term" value="F:DNA topoisomerase type II (double strand cut, ATP-hydrolyzing) inhibitor activity"/>
    <property type="evidence" value="ECO:0007669"/>
    <property type="project" value="InterPro"/>
</dbReference>
<comment type="similarity">
    <text evidence="1">Belongs to the CcdB toxin family.</text>
</comment>
<sequence>MARFDLYLNPNEDSRNSTPYVVDVQSDHVGSLPTRVVIPLRRSNLLGYTGAPSDLLPSFVIDGEDCFLDTPAMAAVPAGVLGKRIGSLGEFRGLIADARDRLFGGY</sequence>
<evidence type="ECO:0000313" key="8">
    <source>
        <dbReference type="EMBL" id="SAK84403.1"/>
    </source>
</evidence>
<dbReference type="AlphaFoldDB" id="A0A158CPX3"/>
<dbReference type="SUPFAM" id="SSF50118">
    <property type="entry name" value="Cell growth inhibitor/plasmid maintenance toxic component"/>
    <property type="match status" value="1"/>
</dbReference>